<dbReference type="HOGENOM" id="CLU_1275594_0_0_10"/>
<dbReference type="Gene3D" id="3.40.1360.10">
    <property type="match status" value="1"/>
</dbReference>
<dbReference type="Pfam" id="PF13155">
    <property type="entry name" value="Toprim_2"/>
    <property type="match status" value="1"/>
</dbReference>
<dbReference type="InterPro" id="IPR034154">
    <property type="entry name" value="TOPRIM_DnaG/twinkle"/>
</dbReference>
<dbReference type="EMBL" id="AWSV01000040">
    <property type="protein sequence ID" value="ERI88244.1"/>
    <property type="molecule type" value="Genomic_DNA"/>
</dbReference>
<protein>
    <recommendedName>
        <fullName evidence="3">Toprim domain protein</fullName>
    </recommendedName>
</protein>
<proteinExistence type="predicted"/>
<dbReference type="PATRIC" id="fig|1321819.3.peg.580"/>
<dbReference type="Proteomes" id="UP000016496">
    <property type="component" value="Unassembled WGS sequence"/>
</dbReference>
<name>U2CCN6_9BACE</name>
<dbReference type="CDD" id="cd01029">
    <property type="entry name" value="TOPRIM_primases"/>
    <property type="match status" value="1"/>
</dbReference>
<dbReference type="AlphaFoldDB" id="U2CCN6"/>
<evidence type="ECO:0000313" key="2">
    <source>
        <dbReference type="Proteomes" id="UP000016496"/>
    </source>
</evidence>
<evidence type="ECO:0008006" key="3">
    <source>
        <dbReference type="Google" id="ProtNLM"/>
    </source>
</evidence>
<sequence length="216" mass="24600">MGLEERSRPNADGKTPYKGMAAGSNAAEGLWIARLENNRSDMGFTRPIGEAKDVYWFESAFDAMAYYQIKMNEPGNVGYHDLADAVYVSTGGSPTKRQFSSMIEHTPEAVHHLCFDRDRAGRMFAVNFALQKDGRVFTSHLSQDKENLVVTDLTKGVSRHELPIEPFDFREVCGRLGIDSRRIEYEPCDGRYKDWNDQLLDTSMENEESQTRGMRR</sequence>
<evidence type="ECO:0000313" key="1">
    <source>
        <dbReference type="EMBL" id="ERI88244.1"/>
    </source>
</evidence>
<gene>
    <name evidence="1" type="ORF">HMPREF1981_00628</name>
</gene>
<reference evidence="1 2" key="1">
    <citation type="submission" date="2013-08" db="EMBL/GenBank/DDBJ databases">
        <authorList>
            <person name="Weinstock G."/>
            <person name="Sodergren E."/>
            <person name="Wylie T."/>
            <person name="Fulton L."/>
            <person name="Fulton R."/>
            <person name="Fronick C."/>
            <person name="O'Laughlin M."/>
            <person name="Godfrey J."/>
            <person name="Miner T."/>
            <person name="Herter B."/>
            <person name="Appelbaum E."/>
            <person name="Cordes M."/>
            <person name="Lek S."/>
            <person name="Wollam A."/>
            <person name="Pepin K.H."/>
            <person name="Palsikar V.B."/>
            <person name="Mitreva M."/>
            <person name="Wilson R.K."/>
        </authorList>
    </citation>
    <scope>NUCLEOTIDE SEQUENCE [LARGE SCALE GENOMIC DNA]</scope>
    <source>
        <strain evidence="1 2">F0041</strain>
    </source>
</reference>
<accession>U2CCN6</accession>
<organism evidence="1 2">
    <name type="scientific">Bacteroides pyogenes F0041</name>
    <dbReference type="NCBI Taxonomy" id="1321819"/>
    <lineage>
        <taxon>Bacteria</taxon>
        <taxon>Pseudomonadati</taxon>
        <taxon>Bacteroidota</taxon>
        <taxon>Bacteroidia</taxon>
        <taxon>Bacteroidales</taxon>
        <taxon>Bacteroidaceae</taxon>
        <taxon>Bacteroides</taxon>
    </lineage>
</organism>
<comment type="caution">
    <text evidence="1">The sequence shown here is derived from an EMBL/GenBank/DDBJ whole genome shotgun (WGS) entry which is preliminary data.</text>
</comment>